<feature type="domain" description="VOC" evidence="1">
    <location>
        <begin position="5"/>
        <end position="123"/>
    </location>
</feature>
<evidence type="ECO:0000313" key="2">
    <source>
        <dbReference type="EMBL" id="MBJ7597571.1"/>
    </source>
</evidence>
<accession>A0A934K6Y6</accession>
<proteinExistence type="predicted"/>
<dbReference type="PROSITE" id="PS51819">
    <property type="entry name" value="VOC"/>
    <property type="match status" value="1"/>
</dbReference>
<dbReference type="InterPro" id="IPR029068">
    <property type="entry name" value="Glyas_Bleomycin-R_OHBP_Dase"/>
</dbReference>
<reference evidence="2" key="1">
    <citation type="submission" date="2020-10" db="EMBL/GenBank/DDBJ databases">
        <title>Ca. Dormibacterota MAGs.</title>
        <authorList>
            <person name="Montgomery K."/>
        </authorList>
    </citation>
    <scope>NUCLEOTIDE SEQUENCE [LARGE SCALE GENOMIC DNA]</scope>
    <source>
        <strain evidence="2">SC8812_S17_10</strain>
    </source>
</reference>
<comment type="caution">
    <text evidence="2">The sequence shown here is derived from an EMBL/GenBank/DDBJ whole genome shotgun (WGS) entry which is preliminary data.</text>
</comment>
<name>A0A934K6Y6_9BACT</name>
<evidence type="ECO:0000313" key="3">
    <source>
        <dbReference type="Proteomes" id="UP000612893"/>
    </source>
</evidence>
<dbReference type="SUPFAM" id="SSF54593">
    <property type="entry name" value="Glyoxalase/Bleomycin resistance protein/Dihydroxybiphenyl dioxygenase"/>
    <property type="match status" value="1"/>
</dbReference>
<keyword evidence="3" id="KW-1185">Reference proteome</keyword>
<protein>
    <submittedName>
        <fullName evidence="2">VOC family protein</fullName>
    </submittedName>
</protein>
<dbReference type="CDD" id="cd06587">
    <property type="entry name" value="VOC"/>
    <property type="match status" value="1"/>
</dbReference>
<dbReference type="RefSeq" id="WP_338199904.1">
    <property type="nucleotide sequence ID" value="NZ_JAEKNR010000067.1"/>
</dbReference>
<evidence type="ECO:0000259" key="1">
    <source>
        <dbReference type="PROSITE" id="PS51819"/>
    </source>
</evidence>
<dbReference type="AlphaFoldDB" id="A0A934K6Y6"/>
<dbReference type="Proteomes" id="UP000612893">
    <property type="component" value="Unassembled WGS sequence"/>
</dbReference>
<dbReference type="InterPro" id="IPR004360">
    <property type="entry name" value="Glyas_Fos-R_dOase_dom"/>
</dbReference>
<sequence length="124" mass="13780">MLVDCPIHAAIPATDLERARRFYAEKLGLTPEREYPDGLFYRCAGTRFLLYPSQGTSSGTHTQMTWHTNDIDAEVAALKARGVVFDEIDTPELKTVNSIATIDQSKGAWFKDSEGNILALGQFQ</sequence>
<gene>
    <name evidence="2" type="ORF">JF922_05735</name>
</gene>
<dbReference type="EMBL" id="JAEKNR010000067">
    <property type="protein sequence ID" value="MBJ7597571.1"/>
    <property type="molecule type" value="Genomic_DNA"/>
</dbReference>
<organism evidence="2 3">
    <name type="scientific">Candidatus Nephthysia bennettiae</name>
    <dbReference type="NCBI Taxonomy" id="3127016"/>
    <lineage>
        <taxon>Bacteria</taxon>
        <taxon>Bacillati</taxon>
        <taxon>Candidatus Dormiibacterota</taxon>
        <taxon>Candidatus Dormibacteria</taxon>
        <taxon>Candidatus Dormibacterales</taxon>
        <taxon>Candidatus Dormibacteraceae</taxon>
        <taxon>Candidatus Nephthysia</taxon>
    </lineage>
</organism>
<dbReference type="InterPro" id="IPR037523">
    <property type="entry name" value="VOC_core"/>
</dbReference>
<dbReference type="Gene3D" id="3.10.180.10">
    <property type="entry name" value="2,3-Dihydroxybiphenyl 1,2-Dioxygenase, domain 1"/>
    <property type="match status" value="1"/>
</dbReference>
<dbReference type="Pfam" id="PF00903">
    <property type="entry name" value="Glyoxalase"/>
    <property type="match status" value="1"/>
</dbReference>